<accession>A0ABP0TA80</accession>
<name>A0ABP0TA80_9BRYO</name>
<reference evidence="2 3" key="1">
    <citation type="submission" date="2024-02" db="EMBL/GenBank/DDBJ databases">
        <authorList>
            <consortium name="ELIXIR-Norway"/>
            <consortium name="Elixir Norway"/>
        </authorList>
    </citation>
    <scope>NUCLEOTIDE SEQUENCE [LARGE SCALE GENOMIC DNA]</scope>
</reference>
<protein>
    <submittedName>
        <fullName evidence="2">Uncharacterized protein</fullName>
    </submittedName>
</protein>
<sequence length="178" mass="18947">MQQLLPTSAAPSPSGPSPIANAALSPGGGQLYLQLESGAVTTSIMQVSAAAAATVDQGKKKKKKKKQSTTVRSKSPHHDHHGRAHVNSLLPLSQEAAASMLTSLEDHQQLSIKELREEYCYSNMMMIMSPLGSCCSKLEFGKSNGVTILTIIICRPCAMIFLASSSMSWSHHGGARRG</sequence>
<proteinExistence type="predicted"/>
<feature type="region of interest" description="Disordered" evidence="1">
    <location>
        <begin position="1"/>
        <end position="20"/>
    </location>
</feature>
<evidence type="ECO:0000313" key="2">
    <source>
        <dbReference type="EMBL" id="CAK9190306.1"/>
    </source>
</evidence>
<dbReference type="EMBL" id="OZ019893">
    <property type="protein sequence ID" value="CAK9190306.1"/>
    <property type="molecule type" value="Genomic_DNA"/>
</dbReference>
<keyword evidence="3" id="KW-1185">Reference proteome</keyword>
<feature type="region of interest" description="Disordered" evidence="1">
    <location>
        <begin position="52"/>
        <end position="84"/>
    </location>
</feature>
<feature type="compositionally biased region" description="Basic residues" evidence="1">
    <location>
        <begin position="74"/>
        <end position="84"/>
    </location>
</feature>
<evidence type="ECO:0000313" key="3">
    <source>
        <dbReference type="Proteomes" id="UP001497512"/>
    </source>
</evidence>
<dbReference type="Proteomes" id="UP001497512">
    <property type="component" value="Chromosome 1"/>
</dbReference>
<organism evidence="2 3">
    <name type="scientific">Sphagnum troendelagicum</name>
    <dbReference type="NCBI Taxonomy" id="128251"/>
    <lineage>
        <taxon>Eukaryota</taxon>
        <taxon>Viridiplantae</taxon>
        <taxon>Streptophyta</taxon>
        <taxon>Embryophyta</taxon>
        <taxon>Bryophyta</taxon>
        <taxon>Sphagnophytina</taxon>
        <taxon>Sphagnopsida</taxon>
        <taxon>Sphagnales</taxon>
        <taxon>Sphagnaceae</taxon>
        <taxon>Sphagnum</taxon>
    </lineage>
</organism>
<gene>
    <name evidence="2" type="ORF">CSSPTR1EN2_LOCUS824</name>
</gene>
<evidence type="ECO:0000256" key="1">
    <source>
        <dbReference type="SAM" id="MobiDB-lite"/>
    </source>
</evidence>